<reference evidence="1" key="1">
    <citation type="journal article" date="2024" name="Int. J. Syst. Evol. Microbiol.">
        <title>Brooklawnia propionicigenes sp. nov., a facultatively anaerobic, propionate-producing bacterium isolated from a methanogenic reactor treating waste from cattle farms.</title>
        <authorList>
            <person name="Akita Y."/>
            <person name="Ueki A."/>
            <person name="Tonouchi A."/>
            <person name="Sugawara Y."/>
            <person name="Honma S."/>
            <person name="Kaku N."/>
            <person name="Ueki K."/>
        </authorList>
    </citation>
    <scope>NUCLEOTIDE SEQUENCE</scope>
    <source>
        <strain evidence="1">SH051</strain>
    </source>
</reference>
<proteinExistence type="predicted"/>
<evidence type="ECO:0000313" key="2">
    <source>
        <dbReference type="Proteomes" id="UP001431656"/>
    </source>
</evidence>
<dbReference type="Proteomes" id="UP001431656">
    <property type="component" value="Chromosome"/>
</dbReference>
<protein>
    <submittedName>
        <fullName evidence="1">Nucleoside/nucleotide kinase family protein</fullName>
    </submittedName>
</protein>
<dbReference type="EMBL" id="AP028056">
    <property type="protein sequence ID" value="BEH02818.1"/>
    <property type="molecule type" value="Genomic_DNA"/>
</dbReference>
<keyword evidence="1" id="KW-0808">Transferase</keyword>
<gene>
    <name evidence="1" type="ORF">brsh051_20990</name>
</gene>
<evidence type="ECO:0000313" key="1">
    <source>
        <dbReference type="EMBL" id="BEH02818.1"/>
    </source>
</evidence>
<dbReference type="GO" id="GO:0016301">
    <property type="term" value="F:kinase activity"/>
    <property type="evidence" value="ECO:0007669"/>
    <property type="project" value="UniProtKB-KW"/>
</dbReference>
<dbReference type="Pfam" id="PF03308">
    <property type="entry name" value="MeaB"/>
    <property type="match status" value="1"/>
</dbReference>
<keyword evidence="1" id="KW-0418">Kinase</keyword>
<organism evidence="1 2">
    <name type="scientific">Brooklawnia propionicigenes</name>
    <dbReference type="NCBI Taxonomy" id="3041175"/>
    <lineage>
        <taxon>Bacteria</taxon>
        <taxon>Bacillati</taxon>
        <taxon>Actinomycetota</taxon>
        <taxon>Actinomycetes</taxon>
        <taxon>Propionibacteriales</taxon>
        <taxon>Propionibacteriaceae</taxon>
        <taxon>Brooklawnia</taxon>
    </lineage>
</organism>
<dbReference type="SUPFAM" id="SSF52540">
    <property type="entry name" value="P-loop containing nucleoside triphosphate hydrolases"/>
    <property type="match status" value="1"/>
</dbReference>
<name>A0AAN0MHD3_9ACTN</name>
<dbReference type="KEGG" id="broo:brsh051_20990"/>
<keyword evidence="2" id="KW-1185">Reference proteome</keyword>
<dbReference type="PANTHER" id="PTHR10285">
    <property type="entry name" value="URIDINE KINASE"/>
    <property type="match status" value="1"/>
</dbReference>
<accession>A0AAN0MHD3</accession>
<dbReference type="NCBIfam" id="NF006743">
    <property type="entry name" value="PRK09270.1-2"/>
    <property type="match status" value="1"/>
</dbReference>
<dbReference type="InterPro" id="IPR027417">
    <property type="entry name" value="P-loop_NTPase"/>
</dbReference>
<dbReference type="Gene3D" id="3.40.50.300">
    <property type="entry name" value="P-loop containing nucleotide triphosphate hydrolases"/>
    <property type="match status" value="2"/>
</dbReference>
<dbReference type="AlphaFoldDB" id="A0AAN0MHD3"/>
<sequence length="222" mass="24051">MEGVQIPQVDWDTTSTVSVLTTRIMGLPAAGKRVMVGLAGAPGAGKSTIAAALASALERELPGQVALVPMDGFHLAQSVIERAGLAEVKGAPETFDAYGYVALLSRLQHEADHTIYAPEFRREIDDAVAGAIPVTSEVRVVITEGNYLLLDDAPWNTIRDLLDEVWYVTLPDESRIGRLIERHMQFKDSEGAARRRATVSDQRNADLVEAHTAGASLVIRYC</sequence>